<evidence type="ECO:0000313" key="3">
    <source>
        <dbReference type="Proteomes" id="UP001197093"/>
    </source>
</evidence>
<proteinExistence type="predicted"/>
<name>A0AAD4EP86_9PEZI</name>
<feature type="region of interest" description="Disordered" evidence="1">
    <location>
        <begin position="1"/>
        <end position="29"/>
    </location>
</feature>
<keyword evidence="3" id="KW-1185">Reference proteome</keyword>
<dbReference type="InterPro" id="IPR043129">
    <property type="entry name" value="ATPase_NBD"/>
</dbReference>
<sequence>MAAASASGRSVSAMSETAGQSTQTGMGPGGNDPRYVICVDYGTTFTGVGWILTEGRTPSLADIQIIQHWGGNIEAKVPSVFTYSANSGQKWGYDIGNSAYVIRWTKLRLEVPKRLNALQSMKHMAEEARMLNLEPQGRRAEIPRHLVKTSVDIVTDYLREVINHVRGEIENTRDARELQQFPIDIVITHPAVWDDRAKNLTFRAVMSAFRSVFQDIQVKPGYIRLATESEACAQYTLQAARAEGMVGAQQLRVGECFIVVDAGGGTVDLVSYRIDQMTPEFKITKITPVSGGRFGATRIDNCFLHEFLEARLGPANYNRLLSMEGASERHGGANHNVLKLGEQLMLERFEIIKREFEGRTPDGRAGKDMVLDLPPSIGRNNTDDDQRRGIRGGQLTVTCEDMEMMFQECVDGIKGLIEKQLVLIDQKQLVVRTIFLSGGFSKNKYLFKCIQDLARSRRFELLGGGDDCWTAVAKGGVLLGLGLGCKVPRAVVPCPYNFGVVISKTFALYDHRPDQRYRDSLDHVERAHEHVEWVVSKGDLIKYDEPTEKTVKLVRKLTQVGSRAGRVTLIVSAADEPERFSPSDTSRREVGIDFDLANLPPDIYRQVARTVTNPRTKKTYETLQMQLEISLSQDRADIALVCGNTVDMMGRISNRGFLLRSAEPILFPGIAR</sequence>
<dbReference type="PANTHER" id="PTHR14187">
    <property type="entry name" value="ALPHA KINASE/ELONGATION FACTOR 2 KINASE"/>
    <property type="match status" value="1"/>
</dbReference>
<dbReference type="EMBL" id="JAHCVI010000005">
    <property type="protein sequence ID" value="KAG7284675.1"/>
    <property type="molecule type" value="Genomic_DNA"/>
</dbReference>
<feature type="compositionally biased region" description="Low complexity" evidence="1">
    <location>
        <begin position="1"/>
        <end position="15"/>
    </location>
</feature>
<dbReference type="SUPFAM" id="SSF53067">
    <property type="entry name" value="Actin-like ATPase domain"/>
    <property type="match status" value="2"/>
</dbReference>
<feature type="region of interest" description="Disordered" evidence="1">
    <location>
        <begin position="364"/>
        <end position="389"/>
    </location>
</feature>
<dbReference type="CDD" id="cd10170">
    <property type="entry name" value="ASKHA_NBD_HSP70"/>
    <property type="match status" value="1"/>
</dbReference>
<dbReference type="Gene3D" id="3.30.420.40">
    <property type="match status" value="1"/>
</dbReference>
<comment type="caution">
    <text evidence="2">The sequence shown here is derived from an EMBL/GenBank/DDBJ whole genome shotgun (WGS) entry which is preliminary data.</text>
</comment>
<accession>A0AAD4EP86</accession>
<dbReference type="AlphaFoldDB" id="A0AAD4EP86"/>
<evidence type="ECO:0000313" key="2">
    <source>
        <dbReference type="EMBL" id="KAG7284675.1"/>
    </source>
</evidence>
<dbReference type="Proteomes" id="UP001197093">
    <property type="component" value="Unassembled WGS sequence"/>
</dbReference>
<dbReference type="PANTHER" id="PTHR14187:SF82">
    <property type="entry name" value="FAMILY CHAPERONE, PUTATIVE (AFU_ORTHOLOGUE AFUA_7G08575)-RELATED"/>
    <property type="match status" value="1"/>
</dbReference>
<reference evidence="2" key="1">
    <citation type="submission" date="2023-02" db="EMBL/GenBank/DDBJ databases">
        <authorList>
            <person name="Palmer J.M."/>
        </authorList>
    </citation>
    <scope>NUCLEOTIDE SEQUENCE</scope>
    <source>
        <strain evidence="2">FW57</strain>
    </source>
</reference>
<gene>
    <name evidence="2" type="ORF">NEMBOFW57_009284</name>
</gene>
<evidence type="ECO:0000256" key="1">
    <source>
        <dbReference type="SAM" id="MobiDB-lite"/>
    </source>
</evidence>
<organism evidence="2 3">
    <name type="scientific">Staphylotrichum longicolle</name>
    <dbReference type="NCBI Taxonomy" id="669026"/>
    <lineage>
        <taxon>Eukaryota</taxon>
        <taxon>Fungi</taxon>
        <taxon>Dikarya</taxon>
        <taxon>Ascomycota</taxon>
        <taxon>Pezizomycotina</taxon>
        <taxon>Sordariomycetes</taxon>
        <taxon>Sordariomycetidae</taxon>
        <taxon>Sordariales</taxon>
        <taxon>Chaetomiaceae</taxon>
        <taxon>Staphylotrichum</taxon>
    </lineage>
</organism>
<protein>
    <submittedName>
        <fullName evidence="2">Uncharacterized protein</fullName>
    </submittedName>
</protein>